<proteinExistence type="predicted"/>
<name>A0ABU5RTX1_9CYAN</name>
<feature type="domain" description="Antitoxin FitA-like ribbon-helix-helix" evidence="1">
    <location>
        <begin position="4"/>
        <end position="41"/>
    </location>
</feature>
<accession>A0ABU5RTX1</accession>
<dbReference type="Proteomes" id="UP001304461">
    <property type="component" value="Unassembled WGS sequence"/>
</dbReference>
<dbReference type="InterPro" id="IPR053853">
    <property type="entry name" value="FitA-like_RHH"/>
</dbReference>
<organism evidence="2 3">
    <name type="scientific">Cyanobium gracile UHCC 0139</name>
    <dbReference type="NCBI Taxonomy" id="3110308"/>
    <lineage>
        <taxon>Bacteria</taxon>
        <taxon>Bacillati</taxon>
        <taxon>Cyanobacteriota</taxon>
        <taxon>Cyanophyceae</taxon>
        <taxon>Synechococcales</taxon>
        <taxon>Prochlorococcaceae</taxon>
        <taxon>Cyanobium</taxon>
    </lineage>
</organism>
<evidence type="ECO:0000313" key="3">
    <source>
        <dbReference type="Proteomes" id="UP001304461"/>
    </source>
</evidence>
<dbReference type="InterPro" id="IPR013321">
    <property type="entry name" value="Arc_rbn_hlx_hlx"/>
</dbReference>
<gene>
    <name evidence="2" type="ORF">VB738_08135</name>
</gene>
<dbReference type="InterPro" id="IPR010985">
    <property type="entry name" value="Ribbon_hlx_hlx"/>
</dbReference>
<dbReference type="Gene3D" id="1.10.1220.10">
    <property type="entry name" value="Met repressor-like"/>
    <property type="match status" value="1"/>
</dbReference>
<dbReference type="SUPFAM" id="SSF47598">
    <property type="entry name" value="Ribbon-helix-helix"/>
    <property type="match status" value="1"/>
</dbReference>
<dbReference type="RefSeq" id="WP_323305272.1">
    <property type="nucleotide sequence ID" value="NZ_JAYGHX010000004.1"/>
</dbReference>
<dbReference type="Pfam" id="PF22513">
    <property type="entry name" value="FitA-like_RHH"/>
    <property type="match status" value="1"/>
</dbReference>
<keyword evidence="3" id="KW-1185">Reference proteome</keyword>
<sequence length="82" mass="9232">MARSLTLKNLPDDLYGRLKQAARQHRRSLNNEAIVCLEAALPPQAITAAERLEQIRALRHSLPTEAAFTPDQIDAFKREGRP</sequence>
<evidence type="ECO:0000313" key="2">
    <source>
        <dbReference type="EMBL" id="MEA5391230.1"/>
    </source>
</evidence>
<evidence type="ECO:0000259" key="1">
    <source>
        <dbReference type="Pfam" id="PF22513"/>
    </source>
</evidence>
<protein>
    <submittedName>
        <fullName evidence="2">Plasmid stability protein</fullName>
    </submittedName>
</protein>
<comment type="caution">
    <text evidence="2">The sequence shown here is derived from an EMBL/GenBank/DDBJ whole genome shotgun (WGS) entry which is preliminary data.</text>
</comment>
<dbReference type="EMBL" id="JAYGHX010000004">
    <property type="protein sequence ID" value="MEA5391230.1"/>
    <property type="molecule type" value="Genomic_DNA"/>
</dbReference>
<reference evidence="2 3" key="1">
    <citation type="submission" date="2023-12" db="EMBL/GenBank/DDBJ databases">
        <title>Baltic Sea Cyanobacteria.</title>
        <authorList>
            <person name="Delbaje E."/>
            <person name="Fewer D.P."/>
            <person name="Shishido T.K."/>
        </authorList>
    </citation>
    <scope>NUCLEOTIDE SEQUENCE [LARGE SCALE GENOMIC DNA]</scope>
    <source>
        <strain evidence="2 3">UHCC 0139</strain>
    </source>
</reference>